<evidence type="ECO:0000256" key="1">
    <source>
        <dbReference type="SAM" id="Phobius"/>
    </source>
</evidence>
<dbReference type="EMBL" id="JANCLU010000011">
    <property type="protein sequence ID" value="MCP8939438.1"/>
    <property type="molecule type" value="Genomic_DNA"/>
</dbReference>
<keyword evidence="3" id="KW-1185">Reference proteome</keyword>
<gene>
    <name evidence="2" type="ORF">NK718_13010</name>
</gene>
<name>A0ABT1LGR0_9HYPH</name>
<protein>
    <submittedName>
        <fullName evidence="2">DUF2254 domain-containing protein</fullName>
    </submittedName>
</protein>
<feature type="transmembrane region" description="Helical" evidence="1">
    <location>
        <begin position="20"/>
        <end position="40"/>
    </location>
</feature>
<sequence length="421" mass="45427">MKIMNNRWHWIVAQLSGRLWFWAALYAVGGIATALVAAWITPLIPDSFSAKIGADAVDDVLTILASSMLAVATFSLSTMVSAFMASINSTTPRAAQLLVEDKKSQNAIASFIGAFLYSLVGIIALRTGIYGASGRIVLFAMTIIVVLTVVALLLRWLDYLSRLGRVDEILDRVEKIAVEALTAEFTSPLSDPHFSLAKGYSINAGDIGYIQFTDVSRLSEIARNASGSVTVLRRSGAFVDVRDVIAAISWSPDAHEVAELKACFVIGPNRSITQDPRYGVILLAEIASRALSPGINDPGTAIEVIARIVRVLGHSEAANSQREEGQLPQCVQLPALSLNDLFDDAFTPISRDGAASLEVSIKLQKALTILARREIYRPMARRHAELALTRSKAKLSQPEDIATLEKSAVLLMPAGQDQPDG</sequence>
<feature type="transmembrane region" description="Helical" evidence="1">
    <location>
        <begin position="108"/>
        <end position="130"/>
    </location>
</feature>
<keyword evidence="1" id="KW-1133">Transmembrane helix</keyword>
<accession>A0ABT1LGR0</accession>
<dbReference type="Proteomes" id="UP001205890">
    <property type="component" value="Unassembled WGS sequence"/>
</dbReference>
<dbReference type="RefSeq" id="WP_254742909.1">
    <property type="nucleotide sequence ID" value="NZ_JANCLU010000011.1"/>
</dbReference>
<organism evidence="2 3">
    <name type="scientific">Alsobacter ponti</name>
    <dbReference type="NCBI Taxonomy" id="2962936"/>
    <lineage>
        <taxon>Bacteria</taxon>
        <taxon>Pseudomonadati</taxon>
        <taxon>Pseudomonadota</taxon>
        <taxon>Alphaproteobacteria</taxon>
        <taxon>Hyphomicrobiales</taxon>
        <taxon>Alsobacteraceae</taxon>
        <taxon>Alsobacter</taxon>
    </lineage>
</organism>
<dbReference type="InterPro" id="IPR018723">
    <property type="entry name" value="DUF2254_membrane"/>
</dbReference>
<reference evidence="2 3" key="1">
    <citation type="submission" date="2022-07" db="EMBL/GenBank/DDBJ databases">
        <authorList>
            <person name="Li W.-J."/>
            <person name="Deng Q.-Q."/>
        </authorList>
    </citation>
    <scope>NUCLEOTIDE SEQUENCE [LARGE SCALE GENOMIC DNA]</scope>
    <source>
        <strain evidence="2 3">SYSU M60028</strain>
    </source>
</reference>
<evidence type="ECO:0000313" key="2">
    <source>
        <dbReference type="EMBL" id="MCP8939438.1"/>
    </source>
</evidence>
<feature type="transmembrane region" description="Helical" evidence="1">
    <location>
        <begin position="136"/>
        <end position="157"/>
    </location>
</feature>
<comment type="caution">
    <text evidence="2">The sequence shown here is derived from an EMBL/GenBank/DDBJ whole genome shotgun (WGS) entry which is preliminary data.</text>
</comment>
<keyword evidence="1" id="KW-0472">Membrane</keyword>
<evidence type="ECO:0000313" key="3">
    <source>
        <dbReference type="Proteomes" id="UP001205890"/>
    </source>
</evidence>
<dbReference type="Pfam" id="PF10011">
    <property type="entry name" value="DUF2254"/>
    <property type="match status" value="1"/>
</dbReference>
<feature type="transmembrane region" description="Helical" evidence="1">
    <location>
        <begin position="60"/>
        <end position="87"/>
    </location>
</feature>
<proteinExistence type="predicted"/>
<keyword evidence="1" id="KW-0812">Transmembrane</keyword>